<comment type="caution">
    <text evidence="2">The sequence shown here is derived from an EMBL/GenBank/DDBJ whole genome shotgun (WGS) entry which is preliminary data.</text>
</comment>
<reference evidence="3" key="1">
    <citation type="journal article" date="2019" name="Int. J. Syst. Evol. Microbiol.">
        <title>The Global Catalogue of Microorganisms (GCM) 10K type strain sequencing project: providing services to taxonomists for standard genome sequencing and annotation.</title>
        <authorList>
            <consortium name="The Broad Institute Genomics Platform"/>
            <consortium name="The Broad Institute Genome Sequencing Center for Infectious Disease"/>
            <person name="Wu L."/>
            <person name="Ma J."/>
        </authorList>
    </citation>
    <scope>NUCLEOTIDE SEQUENCE [LARGE SCALE GENOMIC DNA]</scope>
    <source>
        <strain evidence="3">CCUG 63369</strain>
    </source>
</reference>
<keyword evidence="1" id="KW-0812">Transmembrane</keyword>
<evidence type="ECO:0000256" key="1">
    <source>
        <dbReference type="SAM" id="Phobius"/>
    </source>
</evidence>
<dbReference type="Proteomes" id="UP001596956">
    <property type="component" value="Unassembled WGS sequence"/>
</dbReference>
<sequence>MPAWIWTVAILVLATAVFVTWWLVQWTEQPRTYFRAGLADPQRRRFPRWQRGRFAPQTVVEETTDRGAMDTGRP</sequence>
<protein>
    <recommendedName>
        <fullName evidence="4">Secreted protein</fullName>
    </recommendedName>
</protein>
<organism evidence="2 3">
    <name type="scientific">Streptomonospora algeriensis</name>
    <dbReference type="NCBI Taxonomy" id="995084"/>
    <lineage>
        <taxon>Bacteria</taxon>
        <taxon>Bacillati</taxon>
        <taxon>Actinomycetota</taxon>
        <taxon>Actinomycetes</taxon>
        <taxon>Streptosporangiales</taxon>
        <taxon>Nocardiopsidaceae</taxon>
        <taxon>Streptomonospora</taxon>
    </lineage>
</organism>
<evidence type="ECO:0008006" key="4">
    <source>
        <dbReference type="Google" id="ProtNLM"/>
    </source>
</evidence>
<evidence type="ECO:0000313" key="2">
    <source>
        <dbReference type="EMBL" id="MFD0801928.1"/>
    </source>
</evidence>
<gene>
    <name evidence="2" type="ORF">ACFQZU_11465</name>
</gene>
<keyword evidence="3" id="KW-1185">Reference proteome</keyword>
<keyword evidence="1" id="KW-1133">Transmembrane helix</keyword>
<keyword evidence="1" id="KW-0472">Membrane</keyword>
<dbReference type="EMBL" id="JBHTHR010000329">
    <property type="protein sequence ID" value="MFD0801928.1"/>
    <property type="molecule type" value="Genomic_DNA"/>
</dbReference>
<name>A0ABW3BGQ4_9ACTN</name>
<proteinExistence type="predicted"/>
<feature type="transmembrane region" description="Helical" evidence="1">
    <location>
        <begin position="6"/>
        <end position="24"/>
    </location>
</feature>
<accession>A0ABW3BGQ4</accession>
<evidence type="ECO:0000313" key="3">
    <source>
        <dbReference type="Proteomes" id="UP001596956"/>
    </source>
</evidence>